<proteinExistence type="predicted"/>
<protein>
    <submittedName>
        <fullName evidence="1">Uncharacterized protein</fullName>
    </submittedName>
</protein>
<keyword evidence="2" id="KW-1185">Reference proteome</keyword>
<sequence>EERHRVREWCSSARNAFDAQCSSLTLRDARGGSSLPSLVIRILSRGCRPRRVALDIRRGTLEERRTCGYAVLEAFKPEHPADHSGFNGPSALALNISILNGPFAHAVASAFPALEELDLIAPYGCGRGVYEDGLDQLAVSEGLSLLLGASGPADGPGAGEGGGPLLPELTCVRLSFGPSC</sequence>
<organism evidence="1 2">
    <name type="scientific">Tetrabaena socialis</name>
    <dbReference type="NCBI Taxonomy" id="47790"/>
    <lineage>
        <taxon>Eukaryota</taxon>
        <taxon>Viridiplantae</taxon>
        <taxon>Chlorophyta</taxon>
        <taxon>core chlorophytes</taxon>
        <taxon>Chlorophyceae</taxon>
        <taxon>CS clade</taxon>
        <taxon>Chlamydomonadales</taxon>
        <taxon>Tetrabaenaceae</taxon>
        <taxon>Tetrabaena</taxon>
    </lineage>
</organism>
<dbReference type="EMBL" id="PGGS01005182">
    <property type="protein sequence ID" value="PNG77483.1"/>
    <property type="molecule type" value="Genomic_DNA"/>
</dbReference>
<feature type="non-terminal residue" evidence="1">
    <location>
        <position position="1"/>
    </location>
</feature>
<dbReference type="AlphaFoldDB" id="A0A2J7XNY4"/>
<dbReference type="Proteomes" id="UP000236333">
    <property type="component" value="Unassembled WGS sequence"/>
</dbReference>
<comment type="caution">
    <text evidence="1">The sequence shown here is derived from an EMBL/GenBank/DDBJ whole genome shotgun (WGS) entry which is preliminary data.</text>
</comment>
<accession>A0A2J7XNY4</accession>
<name>A0A2J7XNY4_9CHLO</name>
<gene>
    <name evidence="1" type="ORF">TSOC_015372</name>
</gene>
<evidence type="ECO:0000313" key="2">
    <source>
        <dbReference type="Proteomes" id="UP000236333"/>
    </source>
</evidence>
<feature type="non-terminal residue" evidence="1">
    <location>
        <position position="180"/>
    </location>
</feature>
<evidence type="ECO:0000313" key="1">
    <source>
        <dbReference type="EMBL" id="PNG77483.1"/>
    </source>
</evidence>
<reference evidence="1 2" key="1">
    <citation type="journal article" date="2017" name="Mol. Biol. Evol.">
        <title>The 4-celled Tetrabaena socialis nuclear genome reveals the essential components for genetic control of cell number at the origin of multicellularity in the volvocine lineage.</title>
        <authorList>
            <person name="Featherston J."/>
            <person name="Arakaki Y."/>
            <person name="Hanschen E.R."/>
            <person name="Ferris P.J."/>
            <person name="Michod R.E."/>
            <person name="Olson B.J.S.C."/>
            <person name="Nozaki H."/>
            <person name="Durand P.M."/>
        </authorList>
    </citation>
    <scope>NUCLEOTIDE SEQUENCE [LARGE SCALE GENOMIC DNA]</scope>
    <source>
        <strain evidence="1 2">NIES-571</strain>
    </source>
</reference>